<evidence type="ECO:0000313" key="3">
    <source>
        <dbReference type="Proteomes" id="UP001597375"/>
    </source>
</evidence>
<dbReference type="Pfam" id="PF13180">
    <property type="entry name" value="PDZ_2"/>
    <property type="match status" value="1"/>
</dbReference>
<reference evidence="3" key="1">
    <citation type="journal article" date="2019" name="Int. J. Syst. Evol. Microbiol.">
        <title>The Global Catalogue of Microorganisms (GCM) 10K type strain sequencing project: providing services to taxonomists for standard genome sequencing and annotation.</title>
        <authorList>
            <consortium name="The Broad Institute Genomics Platform"/>
            <consortium name="The Broad Institute Genome Sequencing Center for Infectious Disease"/>
            <person name="Wu L."/>
            <person name="Ma J."/>
        </authorList>
    </citation>
    <scope>NUCLEOTIDE SEQUENCE [LARGE SCALE GENOMIC DNA]</scope>
    <source>
        <strain evidence="3">CGMCC 4.7106</strain>
    </source>
</reference>
<dbReference type="PROSITE" id="PS50106">
    <property type="entry name" value="PDZ"/>
    <property type="match status" value="1"/>
</dbReference>
<protein>
    <submittedName>
        <fullName evidence="2">PDZ domain-containing protein</fullName>
    </submittedName>
</protein>
<feature type="domain" description="PDZ" evidence="1">
    <location>
        <begin position="86"/>
        <end position="178"/>
    </location>
</feature>
<comment type="caution">
    <text evidence="2">The sequence shown here is derived from an EMBL/GenBank/DDBJ whole genome shotgun (WGS) entry which is preliminary data.</text>
</comment>
<dbReference type="InterPro" id="IPR001478">
    <property type="entry name" value="PDZ"/>
</dbReference>
<dbReference type="Gene3D" id="2.30.42.10">
    <property type="match status" value="1"/>
</dbReference>
<accession>A0ABW5D6M9</accession>
<dbReference type="Proteomes" id="UP001597375">
    <property type="component" value="Unassembled WGS sequence"/>
</dbReference>
<dbReference type="SMART" id="SM00228">
    <property type="entry name" value="PDZ"/>
    <property type="match status" value="1"/>
</dbReference>
<evidence type="ECO:0000259" key="1">
    <source>
        <dbReference type="PROSITE" id="PS50106"/>
    </source>
</evidence>
<organism evidence="2 3">
    <name type="scientific">Luteolibacter algae</name>
    <dbReference type="NCBI Taxonomy" id="454151"/>
    <lineage>
        <taxon>Bacteria</taxon>
        <taxon>Pseudomonadati</taxon>
        <taxon>Verrucomicrobiota</taxon>
        <taxon>Verrucomicrobiia</taxon>
        <taxon>Verrucomicrobiales</taxon>
        <taxon>Verrucomicrobiaceae</taxon>
        <taxon>Luteolibacter</taxon>
    </lineage>
</organism>
<dbReference type="InterPro" id="IPR036034">
    <property type="entry name" value="PDZ_sf"/>
</dbReference>
<keyword evidence="3" id="KW-1185">Reference proteome</keyword>
<sequence length="224" mass="25869">MKYGAIGLAIFYFMTLFLYGEEVPKDILLGLSDEEFRIRENAERKLAAWLDTEKTPALKAVKALADGSDDPEVRNRCLTVLKMMSDRSYLRSGSGYLGIQLTEQRFKLAEDDEKRVVIRVLFVVPQSPADQFGLLPGDLILELNRRKWDQEGASENFRELIAARNPLEEVSLLVQRGNDKPHEIKIRLGKRPEFEGDFEMSLKPEIRDKMAKERFFEAWLENLE</sequence>
<dbReference type="SUPFAM" id="SSF50156">
    <property type="entry name" value="PDZ domain-like"/>
    <property type="match status" value="1"/>
</dbReference>
<name>A0ABW5D6M9_9BACT</name>
<dbReference type="RefSeq" id="WP_386817954.1">
    <property type="nucleotide sequence ID" value="NZ_JBHUIT010000001.1"/>
</dbReference>
<gene>
    <name evidence="2" type="ORF">ACFSSA_01285</name>
</gene>
<proteinExistence type="predicted"/>
<dbReference type="EMBL" id="JBHUIT010000001">
    <property type="protein sequence ID" value="MFD2255295.1"/>
    <property type="molecule type" value="Genomic_DNA"/>
</dbReference>
<evidence type="ECO:0000313" key="2">
    <source>
        <dbReference type="EMBL" id="MFD2255295.1"/>
    </source>
</evidence>